<feature type="transmembrane region" description="Helical" evidence="1">
    <location>
        <begin position="172"/>
        <end position="191"/>
    </location>
</feature>
<dbReference type="PANTHER" id="PTHR43592">
    <property type="entry name" value="CAAX AMINO TERMINAL PROTEASE"/>
    <property type="match status" value="1"/>
</dbReference>
<gene>
    <name evidence="3" type="ORF">IB75_06210</name>
</gene>
<dbReference type="GO" id="GO:0004175">
    <property type="term" value="F:endopeptidase activity"/>
    <property type="evidence" value="ECO:0007669"/>
    <property type="project" value="UniProtKB-ARBA"/>
</dbReference>
<feature type="transmembrane region" description="Helical" evidence="1">
    <location>
        <begin position="12"/>
        <end position="36"/>
    </location>
</feature>
<evidence type="ECO:0000313" key="4">
    <source>
        <dbReference type="Proteomes" id="UP000028839"/>
    </source>
</evidence>
<evidence type="ECO:0000259" key="2">
    <source>
        <dbReference type="Pfam" id="PF02517"/>
    </source>
</evidence>
<dbReference type="HOGENOM" id="CLU_087412_0_0_6"/>
<dbReference type="OrthoDB" id="118729at2"/>
<dbReference type="AlphaFoldDB" id="A0A0E2Z319"/>
<feature type="transmembrane region" description="Helical" evidence="1">
    <location>
        <begin position="48"/>
        <end position="69"/>
    </location>
</feature>
<keyword evidence="1" id="KW-0812">Transmembrane</keyword>
<accession>A0A0E2Z319</accession>
<name>A0A0E2Z319_9GAMM</name>
<feature type="transmembrane region" description="Helical" evidence="1">
    <location>
        <begin position="130"/>
        <end position="152"/>
    </location>
</feature>
<dbReference type="GO" id="GO:0080120">
    <property type="term" value="P:CAAX-box protein maturation"/>
    <property type="evidence" value="ECO:0007669"/>
    <property type="project" value="UniProtKB-ARBA"/>
</dbReference>
<keyword evidence="1" id="KW-1133">Transmembrane helix</keyword>
<dbReference type="Proteomes" id="UP000028839">
    <property type="component" value="Unassembled WGS sequence"/>
</dbReference>
<organism evidence="3 4">
    <name type="scientific">Nitrosococcus oceani C-27</name>
    <dbReference type="NCBI Taxonomy" id="314279"/>
    <lineage>
        <taxon>Bacteria</taxon>
        <taxon>Pseudomonadati</taxon>
        <taxon>Pseudomonadota</taxon>
        <taxon>Gammaproteobacteria</taxon>
        <taxon>Chromatiales</taxon>
        <taxon>Chromatiaceae</taxon>
        <taxon>Nitrosococcus</taxon>
    </lineage>
</organism>
<evidence type="ECO:0000256" key="1">
    <source>
        <dbReference type="SAM" id="Phobius"/>
    </source>
</evidence>
<feature type="domain" description="CAAX prenyl protease 2/Lysostaphin resistance protein A-like" evidence="2">
    <location>
        <begin position="96"/>
        <end position="185"/>
    </location>
</feature>
<dbReference type="Pfam" id="PF02517">
    <property type="entry name" value="Rce1-like"/>
    <property type="match status" value="1"/>
</dbReference>
<feature type="transmembrane region" description="Helical" evidence="1">
    <location>
        <begin position="96"/>
        <end position="118"/>
    </location>
</feature>
<dbReference type="PANTHER" id="PTHR43592:SF15">
    <property type="entry name" value="CAAX AMINO TERMINAL PROTEASE FAMILY PROTEIN"/>
    <property type="match status" value="1"/>
</dbReference>
<comment type="caution">
    <text evidence="3">The sequence shown here is derived from an EMBL/GenBank/DDBJ whole genome shotgun (WGS) entry which is preliminary data.</text>
</comment>
<proteinExistence type="predicted"/>
<sequence>MASPPHPLLNRVNFLTLTIVFEGGLALAGWILGWLAGVDPLAHLIFSWPAFGLAVVGTLPLMVLFWLSYRFPVGPLEPIKRFLIETLGPYLDTCRWYDLLLIALLAGICEELFFRGFLQPWIESVGGTTLGLIGSNLIFALAHFITQAYALLAGLMGTYLGLLLDASGQRNLLIPMVVHTLYDFFALLIVARTFRLKRTSRTL</sequence>
<evidence type="ECO:0000313" key="3">
    <source>
        <dbReference type="EMBL" id="KFI19864.1"/>
    </source>
</evidence>
<dbReference type="InterPro" id="IPR003675">
    <property type="entry name" value="Rce1/LyrA-like_dom"/>
</dbReference>
<protein>
    <submittedName>
        <fullName evidence="3">Abortive infection protein</fullName>
    </submittedName>
</protein>
<keyword evidence="1" id="KW-0472">Membrane</keyword>
<dbReference type="EMBL" id="JPGN01000035">
    <property type="protein sequence ID" value="KFI19864.1"/>
    <property type="molecule type" value="Genomic_DNA"/>
</dbReference>
<reference evidence="3 4" key="1">
    <citation type="submission" date="2014-07" db="EMBL/GenBank/DDBJ databases">
        <title>Comparative analysis of Nitrosococcus oceani genome inventories of strains from Pacific and Atlantic gyres.</title>
        <authorList>
            <person name="Lim C.K."/>
            <person name="Wang L."/>
            <person name="Sayavedra-Soto L.A."/>
            <person name="Klotz M.G."/>
        </authorList>
    </citation>
    <scope>NUCLEOTIDE SEQUENCE [LARGE SCALE GENOMIC DNA]</scope>
    <source>
        <strain evidence="3 4">C-27</strain>
    </source>
</reference>